<feature type="region of interest" description="Disordered" evidence="1">
    <location>
        <begin position="1"/>
        <end position="20"/>
    </location>
</feature>
<evidence type="ECO:0000256" key="1">
    <source>
        <dbReference type="SAM" id="MobiDB-lite"/>
    </source>
</evidence>
<protein>
    <submittedName>
        <fullName evidence="2">Uncharacterized protein</fullName>
    </submittedName>
</protein>
<organism evidence="2 3">
    <name type="scientific">Leptospira levettii</name>
    <dbReference type="NCBI Taxonomy" id="2023178"/>
    <lineage>
        <taxon>Bacteria</taxon>
        <taxon>Pseudomonadati</taxon>
        <taxon>Spirochaetota</taxon>
        <taxon>Spirochaetia</taxon>
        <taxon>Leptospirales</taxon>
        <taxon>Leptospiraceae</taxon>
        <taxon>Leptospira</taxon>
    </lineage>
</organism>
<proteinExistence type="predicted"/>
<dbReference type="RefSeq" id="WP_265356504.1">
    <property type="nucleotide sequence ID" value="NZ_JAMQPS010000008.1"/>
</dbReference>
<comment type="caution">
    <text evidence="2">The sequence shown here is derived from an EMBL/GenBank/DDBJ whole genome shotgun (WGS) entry which is preliminary data.</text>
</comment>
<gene>
    <name evidence="2" type="ORF">ND810_18090</name>
</gene>
<dbReference type="EMBL" id="JAMQQD010000009">
    <property type="protein sequence ID" value="MCW7517082.1"/>
    <property type="molecule type" value="Genomic_DNA"/>
</dbReference>
<evidence type="ECO:0000313" key="2">
    <source>
        <dbReference type="EMBL" id="MCW7517082.1"/>
    </source>
</evidence>
<dbReference type="Proteomes" id="UP001209694">
    <property type="component" value="Unassembled WGS sequence"/>
</dbReference>
<sequence length="117" mass="13944">MAITQKKLISFSDPQNSNRNSLEMKEEIKRFLKNPTPLNYNIDFNGDKAIKLINHYYFLGRITTIFGYLKLYDAKKQDWNIYNQIQDIDEGWTISEYPDNYHDIDEIINYGWVIAPE</sequence>
<evidence type="ECO:0000313" key="3">
    <source>
        <dbReference type="Proteomes" id="UP001209694"/>
    </source>
</evidence>
<dbReference type="AlphaFoldDB" id="A0AAW5VDY0"/>
<accession>A0AAW5VDY0</accession>
<name>A0AAW5VDY0_9LEPT</name>
<reference evidence="2" key="1">
    <citation type="submission" date="2022-06" db="EMBL/GenBank/DDBJ databases">
        <title>Leptospira isolates from biofilms formed at urban environments.</title>
        <authorList>
            <person name="Ribeiro P.S."/>
            <person name="Sousa T."/>
            <person name="Carvalho N."/>
            <person name="Aburjaile F."/>
            <person name="Neves F."/>
            <person name="Oliveira D."/>
            <person name="Blanco L."/>
            <person name="Lima J."/>
            <person name="Costa F."/>
            <person name="Brenig B."/>
            <person name="Soares S."/>
            <person name="Ramos R."/>
            <person name="Goes-Neto A."/>
            <person name="Matiuzzi M."/>
            <person name="Azevedo V."/>
            <person name="Ristow P."/>
        </authorList>
    </citation>
    <scope>NUCLEOTIDE SEQUENCE</scope>
    <source>
        <strain evidence="2">VSF7</strain>
    </source>
</reference>